<evidence type="ECO:0000313" key="2">
    <source>
        <dbReference type="Proteomes" id="UP000051936"/>
    </source>
</evidence>
<dbReference type="InterPro" id="IPR010767">
    <property type="entry name" value="Phage_CGC-2007_Cje0229"/>
</dbReference>
<organism evidence="1 2">
    <name type="scientific">Bradyrhizobium manausense</name>
    <dbReference type="NCBI Taxonomy" id="989370"/>
    <lineage>
        <taxon>Bacteria</taxon>
        <taxon>Pseudomonadati</taxon>
        <taxon>Pseudomonadota</taxon>
        <taxon>Alphaproteobacteria</taxon>
        <taxon>Hyphomicrobiales</taxon>
        <taxon>Nitrobacteraceae</taxon>
        <taxon>Bradyrhizobium</taxon>
    </lineage>
</organism>
<reference evidence="1 2" key="1">
    <citation type="submission" date="2015-09" db="EMBL/GenBank/DDBJ databases">
        <title>Draft Genome Sequence of Bradyrhizobium manausense Strain BR 3351T, a Novel Symbiotic Nitrogen-Fixing Alphaproteobacterium Isolated from Brazilian Amazon Rain Forest.</title>
        <authorList>
            <person name="De Araujo J.L."/>
            <person name="Zilli J.E."/>
        </authorList>
    </citation>
    <scope>NUCLEOTIDE SEQUENCE [LARGE SCALE GENOMIC DNA]</scope>
    <source>
        <strain evidence="1 2">BR3351</strain>
    </source>
</reference>
<dbReference type="EMBL" id="LJYG01000105">
    <property type="protein sequence ID" value="KRQ04929.1"/>
    <property type="molecule type" value="Genomic_DNA"/>
</dbReference>
<accession>A0A0R3D643</accession>
<dbReference type="AlphaFoldDB" id="A0A0R3D643"/>
<evidence type="ECO:0008006" key="3">
    <source>
        <dbReference type="Google" id="ProtNLM"/>
    </source>
</evidence>
<keyword evidence="2" id="KW-1185">Reference proteome</keyword>
<dbReference type="Proteomes" id="UP000051936">
    <property type="component" value="Unassembled WGS sequence"/>
</dbReference>
<sequence>MYLYSLMPSQLQARPMKCNIAIAMILSVAFALPARAEFVGTLEFEPAGCKSTGQCLLVYDFGYIDPSGVGWQAKAGLKTDGASIPAWAQSIIGGAWDTEYLRAAVIHDHYCERTVRPRTATHRMFYNALIESGVSQAKALVMYYAVMVGSHMWINLMEGQPCSGIANCVRRAPAETVIPNASIRPNQAGELQAYRPPRFDDPAVMRDIREAQKIIEAGSIKAPEEVEQFAKRRNPSDFFLTHGDSVRYHGPSSKLPDR</sequence>
<protein>
    <recommendedName>
        <fullName evidence="3">DUF1353 domain-containing protein</fullName>
    </recommendedName>
</protein>
<name>A0A0R3D643_9BRAD</name>
<dbReference type="Pfam" id="PF07087">
    <property type="entry name" value="DUF1353"/>
    <property type="match status" value="1"/>
</dbReference>
<evidence type="ECO:0000313" key="1">
    <source>
        <dbReference type="EMBL" id="KRQ04929.1"/>
    </source>
</evidence>
<gene>
    <name evidence="1" type="ORF">AOQ71_29190</name>
</gene>
<comment type="caution">
    <text evidence="1">The sequence shown here is derived from an EMBL/GenBank/DDBJ whole genome shotgun (WGS) entry which is preliminary data.</text>
</comment>
<proteinExistence type="predicted"/>